<organism evidence="1 2">
    <name type="scientific">Williamsia limnetica</name>
    <dbReference type="NCBI Taxonomy" id="882452"/>
    <lineage>
        <taxon>Bacteria</taxon>
        <taxon>Bacillati</taxon>
        <taxon>Actinomycetota</taxon>
        <taxon>Actinomycetes</taxon>
        <taxon>Mycobacteriales</taxon>
        <taxon>Nocardiaceae</taxon>
        <taxon>Williamsia</taxon>
    </lineage>
</organism>
<gene>
    <name evidence="1" type="ORF">DFR67_105147</name>
</gene>
<dbReference type="Proteomes" id="UP000247591">
    <property type="component" value="Unassembled WGS sequence"/>
</dbReference>
<accession>A0A318RNN5</accession>
<reference evidence="1 2" key="1">
    <citation type="submission" date="2018-06" db="EMBL/GenBank/DDBJ databases">
        <title>Genomic Encyclopedia of Type Strains, Phase IV (KMG-IV): sequencing the most valuable type-strain genomes for metagenomic binning, comparative biology and taxonomic classification.</title>
        <authorList>
            <person name="Goeker M."/>
        </authorList>
    </citation>
    <scope>NUCLEOTIDE SEQUENCE [LARGE SCALE GENOMIC DNA]</scope>
    <source>
        <strain evidence="1 2">DSM 45521</strain>
    </source>
</reference>
<dbReference type="EMBL" id="QJSP01000005">
    <property type="protein sequence ID" value="PYE18002.1"/>
    <property type="molecule type" value="Genomic_DNA"/>
</dbReference>
<dbReference type="AlphaFoldDB" id="A0A318RNN5"/>
<evidence type="ECO:0000313" key="2">
    <source>
        <dbReference type="Proteomes" id="UP000247591"/>
    </source>
</evidence>
<keyword evidence="2" id="KW-1185">Reference proteome</keyword>
<dbReference type="OrthoDB" id="5413327at2"/>
<evidence type="ECO:0008006" key="3">
    <source>
        <dbReference type="Google" id="ProtNLM"/>
    </source>
</evidence>
<comment type="caution">
    <text evidence="1">The sequence shown here is derived from an EMBL/GenBank/DDBJ whole genome shotgun (WGS) entry which is preliminary data.</text>
</comment>
<sequence length="400" mass="43779">MRAPLTIAPSPDTADPRRLSAIASVGDQTVRLATTANVPLAQDSTPWVPPAALVGMRTGRDAVVYGDVSEHAVDGCSGAMSLLRSWYPERMVDVDITAPMSVPSTDTGGRGVGAFFSGGVDSYYTTLKHLDEITHLIFIHGFDIDLWNEDLAERTLVAMRKSAADLGRPLIEVRTDVRVWLDGNGVDWGPEGFGPLLAHVGLALSNVVAKIYIPASNTSADQKPNGSHPDLDPRWSSDAVSFVHDGLEATRAAKVKLFVDSDAAMRHLRVCWWNGKNDYNCGACEKCVRTMLNLYIAGGLERCTTLPDRIPVQAIDNLYLNKSAKTFVAENLAELKAAEVEDPELEAALQRALDRSEFRNQLNAARTIPTGLRNIATPQFFRFWFSRIRPPANEHLKGSR</sequence>
<protein>
    <recommendedName>
        <fullName evidence="3">7-cyano-7-deazaguanine synthase in queuosine biosynthesis</fullName>
    </recommendedName>
</protein>
<name>A0A318RNN5_WILLI</name>
<proteinExistence type="predicted"/>
<dbReference type="RefSeq" id="WP_146240414.1">
    <property type="nucleotide sequence ID" value="NZ_QJSP01000005.1"/>
</dbReference>
<evidence type="ECO:0000313" key="1">
    <source>
        <dbReference type="EMBL" id="PYE18002.1"/>
    </source>
</evidence>